<gene>
    <name evidence="3" type="ORF">JZM24_17285</name>
</gene>
<dbReference type="InterPro" id="IPR011766">
    <property type="entry name" value="TPP_enzyme_TPP-bd"/>
</dbReference>
<dbReference type="SUPFAM" id="SSF52518">
    <property type="entry name" value="Thiamin diphosphate-binding fold (THDP-binding)"/>
    <property type="match status" value="1"/>
</dbReference>
<reference evidence="3 4" key="1">
    <citation type="journal article" date="2021" name="Genome Biol. Evol.">
        <title>The evolution of interdependence in a four-way mealybug symbiosis.</title>
        <authorList>
            <person name="Garber A.I."/>
            <person name="Kupper M."/>
            <person name="Laetsch D.R."/>
            <person name="Weldon S.R."/>
            <person name="Ladinsky M.S."/>
            <person name="Bjorkman P.J."/>
            <person name="McCutcheon J.P."/>
        </authorList>
    </citation>
    <scope>NUCLEOTIDE SEQUENCE [LARGE SCALE GENOMIC DNA]</scope>
    <source>
        <strain evidence="3">SOD</strain>
    </source>
</reference>
<sequence length="128" mass="13694">MRLGAAGGSGCFTGFEQSSRRGPAWRRIFYYSPQGLWTAAKQKLPVTFIIMNNAEYAILKRYSVAQCYAAGSIPVIEIDEPAIDSTALATAMGVKAQRVTLGSEIADAVRAAVVPQEPGLIEIVIGTE</sequence>
<keyword evidence="4" id="KW-1185">Reference proteome</keyword>
<proteinExistence type="inferred from homology"/>
<name>A0ABS5YEP6_9GAMM</name>
<dbReference type="InterPro" id="IPR045229">
    <property type="entry name" value="TPP_enz"/>
</dbReference>
<dbReference type="InterPro" id="IPR029061">
    <property type="entry name" value="THDP-binding"/>
</dbReference>
<evidence type="ECO:0000313" key="3">
    <source>
        <dbReference type="EMBL" id="MBT9433413.1"/>
    </source>
</evidence>
<dbReference type="PANTHER" id="PTHR18968">
    <property type="entry name" value="THIAMINE PYROPHOSPHATE ENZYMES"/>
    <property type="match status" value="1"/>
</dbReference>
<feature type="domain" description="Thiamine pyrophosphate enzyme TPP-binding" evidence="2">
    <location>
        <begin position="29"/>
        <end position="123"/>
    </location>
</feature>
<dbReference type="Pfam" id="PF02775">
    <property type="entry name" value="TPP_enzyme_C"/>
    <property type="match status" value="1"/>
</dbReference>
<accession>A0ABS5YEP6</accession>
<comment type="similarity">
    <text evidence="1">Belongs to the TPP enzyme family.</text>
</comment>
<evidence type="ECO:0000313" key="4">
    <source>
        <dbReference type="Proteomes" id="UP000811282"/>
    </source>
</evidence>
<evidence type="ECO:0000259" key="2">
    <source>
        <dbReference type="Pfam" id="PF02775"/>
    </source>
</evidence>
<dbReference type="Gene3D" id="3.40.50.970">
    <property type="match status" value="1"/>
</dbReference>
<comment type="caution">
    <text evidence="3">The sequence shown here is derived from an EMBL/GenBank/DDBJ whole genome shotgun (WGS) entry which is preliminary data.</text>
</comment>
<protein>
    <recommendedName>
        <fullName evidence="2">Thiamine pyrophosphate enzyme TPP-binding domain-containing protein</fullName>
    </recommendedName>
</protein>
<evidence type="ECO:0000256" key="1">
    <source>
        <dbReference type="ARBA" id="ARBA00007812"/>
    </source>
</evidence>
<dbReference type="Proteomes" id="UP000811282">
    <property type="component" value="Unassembled WGS sequence"/>
</dbReference>
<dbReference type="EMBL" id="JAFJYC010000003">
    <property type="protein sequence ID" value="MBT9433413.1"/>
    <property type="molecule type" value="Genomic_DNA"/>
</dbReference>
<dbReference type="PANTHER" id="PTHR18968:SF86">
    <property type="entry name" value="ACETOLACTATE SYNTHASE LARGE SUBUNIT ILVX-RELATED"/>
    <property type="match status" value="1"/>
</dbReference>
<organism evidence="3 4">
    <name type="scientific">Candidatus Sodalis endolongispinus</name>
    <dbReference type="NCBI Taxonomy" id="2812662"/>
    <lineage>
        <taxon>Bacteria</taxon>
        <taxon>Pseudomonadati</taxon>
        <taxon>Pseudomonadota</taxon>
        <taxon>Gammaproteobacteria</taxon>
        <taxon>Enterobacterales</taxon>
        <taxon>Bruguierivoracaceae</taxon>
        <taxon>Sodalis</taxon>
    </lineage>
</organism>